<dbReference type="EMBL" id="CAUYUJ010016419">
    <property type="protein sequence ID" value="CAK0865113.1"/>
    <property type="molecule type" value="Genomic_DNA"/>
</dbReference>
<sequence>MNIFFLSKRPKQAARWHADIHVVKMVVETAQLLCNVHHRAREASSHCLPPYTARARIPYQDSRSGHRQLGPMIWVSESLGNYRWAVALGLALCREYERGRGRAEGRTDPHRTQAVLEWLQRHEPHFKRTRRTAVQLRHLAMPDRFKCGDAVEAYRAYYRSKARTMPMRWKGAAPPWWPSAGRAPARAARLSEAQASRKRRRPAE</sequence>
<name>A0ABN9UYB2_9DINO</name>
<dbReference type="Proteomes" id="UP001189429">
    <property type="component" value="Unassembled WGS sequence"/>
</dbReference>
<keyword evidence="3" id="KW-1185">Reference proteome</keyword>
<evidence type="ECO:0000313" key="3">
    <source>
        <dbReference type="Proteomes" id="UP001189429"/>
    </source>
</evidence>
<comment type="caution">
    <text evidence="2">The sequence shown here is derived from an EMBL/GenBank/DDBJ whole genome shotgun (WGS) entry which is preliminary data.</text>
</comment>
<evidence type="ECO:0000313" key="2">
    <source>
        <dbReference type="EMBL" id="CAK0865113.1"/>
    </source>
</evidence>
<feature type="compositionally biased region" description="Low complexity" evidence="1">
    <location>
        <begin position="178"/>
        <end position="188"/>
    </location>
</feature>
<evidence type="ECO:0000256" key="1">
    <source>
        <dbReference type="SAM" id="MobiDB-lite"/>
    </source>
</evidence>
<reference evidence="2" key="1">
    <citation type="submission" date="2023-10" db="EMBL/GenBank/DDBJ databases">
        <authorList>
            <person name="Chen Y."/>
            <person name="Shah S."/>
            <person name="Dougan E. K."/>
            <person name="Thang M."/>
            <person name="Chan C."/>
        </authorList>
    </citation>
    <scope>NUCLEOTIDE SEQUENCE [LARGE SCALE GENOMIC DNA]</scope>
</reference>
<gene>
    <name evidence="2" type="ORF">PCOR1329_LOCUS52733</name>
</gene>
<accession>A0ABN9UYB2</accession>
<proteinExistence type="predicted"/>
<protein>
    <submittedName>
        <fullName evidence="2">Uncharacterized protein</fullName>
    </submittedName>
</protein>
<feature type="region of interest" description="Disordered" evidence="1">
    <location>
        <begin position="178"/>
        <end position="204"/>
    </location>
</feature>
<organism evidence="2 3">
    <name type="scientific">Prorocentrum cordatum</name>
    <dbReference type="NCBI Taxonomy" id="2364126"/>
    <lineage>
        <taxon>Eukaryota</taxon>
        <taxon>Sar</taxon>
        <taxon>Alveolata</taxon>
        <taxon>Dinophyceae</taxon>
        <taxon>Prorocentrales</taxon>
        <taxon>Prorocentraceae</taxon>
        <taxon>Prorocentrum</taxon>
    </lineage>
</organism>